<dbReference type="GO" id="GO:0005789">
    <property type="term" value="C:endoplasmic reticulum membrane"/>
    <property type="evidence" value="ECO:0007669"/>
    <property type="project" value="UniProtKB-SubCell"/>
</dbReference>
<dbReference type="EMBL" id="BT077740">
    <property type="protein sequence ID" value="ACO12164.1"/>
    <property type="molecule type" value="mRNA"/>
</dbReference>
<evidence type="ECO:0000256" key="6">
    <source>
        <dbReference type="ARBA" id="ARBA00022989"/>
    </source>
</evidence>
<keyword evidence="4 10" id="KW-0812">Transmembrane</keyword>
<protein>
    <recommendedName>
        <fullName evidence="3">Guided entry of tail-anchored proteins factor 1</fullName>
    </recommendedName>
    <alternativeName>
        <fullName evidence="8">Tail-anchored protein insertion receptor WRB</fullName>
    </alternativeName>
    <alternativeName>
        <fullName evidence="9">Tryptophan-rich basic protein</fullName>
    </alternativeName>
</protein>
<dbReference type="PANTHER" id="PTHR42650">
    <property type="entry name" value="TAIL-ANCHORED PROTEIN INSERTION RECEPTOR WRB"/>
    <property type="match status" value="1"/>
</dbReference>
<feature type="transmembrane region" description="Helical" evidence="10">
    <location>
        <begin position="138"/>
        <end position="160"/>
    </location>
</feature>
<evidence type="ECO:0000256" key="5">
    <source>
        <dbReference type="ARBA" id="ARBA00022824"/>
    </source>
</evidence>
<evidence type="ECO:0000256" key="1">
    <source>
        <dbReference type="ARBA" id="ARBA00004477"/>
    </source>
</evidence>
<keyword evidence="5" id="KW-0256">Endoplasmic reticulum</keyword>
<dbReference type="InterPro" id="IPR029012">
    <property type="entry name" value="Helix_hairpin_bin_sf"/>
</dbReference>
<keyword evidence="6 10" id="KW-1133">Transmembrane helix</keyword>
<sequence>MYLHIITFIIAIFREYINVLTDRIVRGSRILSNEEKDMIKSHQDLKSELSTVSMGSDYVRYIQITRQINKIQESLETINSARLKDEVEFKGQISKGMYAFLASCFIFIIFFNGFNTYVHQFTKPDWFFPLDRLLSLSSGIPGTVSLPCWMFVCTTVIRAFKA</sequence>
<proteinExistence type="evidence at transcript level"/>
<evidence type="ECO:0000256" key="3">
    <source>
        <dbReference type="ARBA" id="ARBA00017951"/>
    </source>
</evidence>
<evidence type="ECO:0000256" key="10">
    <source>
        <dbReference type="SAM" id="Phobius"/>
    </source>
</evidence>
<evidence type="ECO:0000256" key="2">
    <source>
        <dbReference type="ARBA" id="ARBA00010799"/>
    </source>
</evidence>
<evidence type="ECO:0000256" key="9">
    <source>
        <dbReference type="ARBA" id="ARBA00033006"/>
    </source>
</evidence>
<accession>C1BT11</accession>
<evidence type="ECO:0000256" key="7">
    <source>
        <dbReference type="ARBA" id="ARBA00023136"/>
    </source>
</evidence>
<dbReference type="OrthoDB" id="69461at2759"/>
<evidence type="ECO:0000256" key="8">
    <source>
        <dbReference type="ARBA" id="ARBA00032437"/>
    </source>
</evidence>
<dbReference type="InterPro" id="IPR028945">
    <property type="entry name" value="Get1"/>
</dbReference>
<feature type="transmembrane region" description="Helical" evidence="10">
    <location>
        <begin position="98"/>
        <end position="118"/>
    </location>
</feature>
<dbReference type="GO" id="GO:0043529">
    <property type="term" value="C:GET complex"/>
    <property type="evidence" value="ECO:0007669"/>
    <property type="project" value="TreeGrafter"/>
</dbReference>
<comment type="similarity">
    <text evidence="2">Belongs to the WRB/GET1 family.</text>
</comment>
<evidence type="ECO:0000256" key="4">
    <source>
        <dbReference type="ARBA" id="ARBA00022692"/>
    </source>
</evidence>
<gene>
    <name evidence="11" type="primary">WRB</name>
</gene>
<organism evidence="11">
    <name type="scientific">Lepeophtheirus salmonis</name>
    <name type="common">Salmon louse</name>
    <name type="synonym">Caligus salmonis</name>
    <dbReference type="NCBI Taxonomy" id="72036"/>
    <lineage>
        <taxon>Eukaryota</taxon>
        <taxon>Metazoa</taxon>
        <taxon>Ecdysozoa</taxon>
        <taxon>Arthropoda</taxon>
        <taxon>Crustacea</taxon>
        <taxon>Multicrustacea</taxon>
        <taxon>Hexanauplia</taxon>
        <taxon>Copepoda</taxon>
        <taxon>Siphonostomatoida</taxon>
        <taxon>Caligidae</taxon>
        <taxon>Lepeophtheirus</taxon>
    </lineage>
</organism>
<dbReference type="GO" id="GO:0043495">
    <property type="term" value="F:protein-membrane adaptor activity"/>
    <property type="evidence" value="ECO:0007669"/>
    <property type="project" value="TreeGrafter"/>
</dbReference>
<dbReference type="Gene3D" id="1.10.287.660">
    <property type="entry name" value="Helix hairpin bin"/>
    <property type="match status" value="1"/>
</dbReference>
<name>C1BT11_LEPSM</name>
<evidence type="ECO:0000313" key="11">
    <source>
        <dbReference type="EMBL" id="ACO12164.1"/>
    </source>
</evidence>
<reference evidence="11" key="1">
    <citation type="submission" date="2009-06" db="EMBL/GenBank/DDBJ databases">
        <title>Lepeophtheirus salmonis ESTs and full-length cDNAs.</title>
        <authorList>
            <person name="Yasuike M."/>
            <person name="von Schalburg K."/>
            <person name="Cooper G."/>
            <person name="Leong J."/>
            <person name="Jones S.R.M."/>
            <person name="Koop B.F."/>
        </authorList>
    </citation>
    <scope>NUCLEOTIDE SEQUENCE</scope>
    <source>
        <strain evidence="11">Pacific form</strain>
        <tissue evidence="11">Whole</tissue>
    </source>
</reference>
<keyword evidence="7 10" id="KW-0472">Membrane</keyword>
<dbReference type="GO" id="GO:0071816">
    <property type="term" value="P:tail-anchored membrane protein insertion into ER membrane"/>
    <property type="evidence" value="ECO:0007669"/>
    <property type="project" value="InterPro"/>
</dbReference>
<dbReference type="Pfam" id="PF04420">
    <property type="entry name" value="CHD5"/>
    <property type="match status" value="1"/>
</dbReference>
<dbReference type="PANTHER" id="PTHR42650:SF1">
    <property type="entry name" value="GUIDED ENTRY OF TAIL-ANCHORED PROTEINS FACTOR 1"/>
    <property type="match status" value="1"/>
</dbReference>
<comment type="subcellular location">
    <subcellularLocation>
        <location evidence="1">Endoplasmic reticulum membrane</location>
        <topology evidence="1">Multi-pass membrane protein</topology>
    </subcellularLocation>
</comment>
<dbReference type="AlphaFoldDB" id="C1BT11"/>